<dbReference type="GO" id="GO:0008168">
    <property type="term" value="F:methyltransferase activity"/>
    <property type="evidence" value="ECO:0007669"/>
    <property type="project" value="InterPro"/>
</dbReference>
<comment type="caution">
    <text evidence="11">The sequence shown here is derived from an EMBL/GenBank/DDBJ whole genome shotgun (WGS) entry which is preliminary data.</text>
</comment>
<keyword evidence="4" id="KW-0805">Transcription regulation</keyword>
<dbReference type="PROSITE" id="PS00092">
    <property type="entry name" value="N6_MTASE"/>
    <property type="match status" value="1"/>
</dbReference>
<dbReference type="GO" id="GO:0032259">
    <property type="term" value="P:methylation"/>
    <property type="evidence" value="ECO:0007669"/>
    <property type="project" value="InterPro"/>
</dbReference>
<feature type="compositionally biased region" description="Polar residues" evidence="8">
    <location>
        <begin position="811"/>
        <end position="824"/>
    </location>
</feature>
<dbReference type="SMART" id="SM00066">
    <property type="entry name" value="GAL4"/>
    <property type="match status" value="1"/>
</dbReference>
<feature type="region of interest" description="Disordered" evidence="8">
    <location>
        <begin position="811"/>
        <end position="835"/>
    </location>
</feature>
<evidence type="ECO:0000256" key="3">
    <source>
        <dbReference type="ARBA" id="ARBA00022833"/>
    </source>
</evidence>
<evidence type="ECO:0000256" key="8">
    <source>
        <dbReference type="SAM" id="MobiDB-lite"/>
    </source>
</evidence>
<dbReference type="GO" id="GO:0006351">
    <property type="term" value="P:DNA-templated transcription"/>
    <property type="evidence" value="ECO:0007669"/>
    <property type="project" value="InterPro"/>
</dbReference>
<dbReference type="EMBL" id="JANBVN010000200">
    <property type="protein sequence ID" value="KAJ9133498.1"/>
    <property type="molecule type" value="Genomic_DNA"/>
</dbReference>
<dbReference type="GO" id="GO:0008270">
    <property type="term" value="F:zinc ion binding"/>
    <property type="evidence" value="ECO:0007669"/>
    <property type="project" value="UniProtKB-KW"/>
</dbReference>
<evidence type="ECO:0000259" key="9">
    <source>
        <dbReference type="PROSITE" id="PS50048"/>
    </source>
</evidence>
<dbReference type="Pfam" id="PF00172">
    <property type="entry name" value="Zn_clus"/>
    <property type="match status" value="1"/>
</dbReference>
<evidence type="ECO:0000256" key="6">
    <source>
        <dbReference type="ARBA" id="ARBA00023242"/>
    </source>
</evidence>
<dbReference type="SUPFAM" id="SSF57701">
    <property type="entry name" value="Zn2/Cys6 DNA-binding domain"/>
    <property type="match status" value="1"/>
</dbReference>
<dbReference type="PROSITE" id="PS00463">
    <property type="entry name" value="ZN2_CY6_FUNGAL_1"/>
    <property type="match status" value="1"/>
</dbReference>
<organism evidence="11 12">
    <name type="scientific">Coniochaeta hoffmannii</name>
    <dbReference type="NCBI Taxonomy" id="91930"/>
    <lineage>
        <taxon>Eukaryota</taxon>
        <taxon>Fungi</taxon>
        <taxon>Dikarya</taxon>
        <taxon>Ascomycota</taxon>
        <taxon>Pezizomycotina</taxon>
        <taxon>Sordariomycetes</taxon>
        <taxon>Sordariomycetidae</taxon>
        <taxon>Coniochaetales</taxon>
        <taxon>Coniochaetaceae</taxon>
        <taxon>Coniochaeta</taxon>
    </lineage>
</organism>
<keyword evidence="1" id="KW-0479">Metal-binding</keyword>
<dbReference type="SUPFAM" id="SSF57667">
    <property type="entry name" value="beta-beta-alpha zinc fingers"/>
    <property type="match status" value="1"/>
</dbReference>
<dbReference type="GO" id="GO:0003677">
    <property type="term" value="F:DNA binding"/>
    <property type="evidence" value="ECO:0007669"/>
    <property type="project" value="InterPro"/>
</dbReference>
<dbReference type="GO" id="GO:0000981">
    <property type="term" value="F:DNA-binding transcription factor activity, RNA polymerase II-specific"/>
    <property type="evidence" value="ECO:0007669"/>
    <property type="project" value="InterPro"/>
</dbReference>
<protein>
    <submittedName>
        <fullName evidence="11">C2H2 type zinc finger domain protein</fullName>
    </submittedName>
</protein>
<keyword evidence="12" id="KW-1185">Reference proteome</keyword>
<keyword evidence="6" id="KW-0539">Nucleus</keyword>
<feature type="region of interest" description="Disordered" evidence="8">
    <location>
        <begin position="180"/>
        <end position="201"/>
    </location>
</feature>
<dbReference type="PROSITE" id="PS00028">
    <property type="entry name" value="ZINC_FINGER_C2H2_1"/>
    <property type="match status" value="2"/>
</dbReference>
<dbReference type="SMART" id="SM00355">
    <property type="entry name" value="ZnF_C2H2"/>
    <property type="match status" value="2"/>
</dbReference>
<dbReference type="AlphaFoldDB" id="A0AA38VBS4"/>
<dbReference type="Pfam" id="PF00096">
    <property type="entry name" value="zf-C2H2"/>
    <property type="match status" value="2"/>
</dbReference>
<feature type="compositionally biased region" description="Low complexity" evidence="8">
    <location>
        <begin position="184"/>
        <end position="200"/>
    </location>
</feature>
<feature type="domain" description="C2H2-type" evidence="10">
    <location>
        <begin position="69"/>
        <end position="96"/>
    </location>
</feature>
<dbReference type="Gene3D" id="4.10.240.10">
    <property type="entry name" value="Zn(2)-C6 fungal-type DNA-binding domain"/>
    <property type="match status" value="1"/>
</dbReference>
<feature type="domain" description="C2H2-type" evidence="10">
    <location>
        <begin position="97"/>
        <end position="124"/>
    </location>
</feature>
<accession>A0AA38VBS4</accession>
<reference evidence="11" key="1">
    <citation type="submission" date="2022-07" db="EMBL/GenBank/DDBJ databases">
        <title>Fungi with potential for degradation of polypropylene.</title>
        <authorList>
            <person name="Gostincar C."/>
        </authorList>
    </citation>
    <scope>NUCLEOTIDE SEQUENCE</scope>
    <source>
        <strain evidence="11">EXF-13287</strain>
    </source>
</reference>
<dbReference type="InterPro" id="IPR002052">
    <property type="entry name" value="DNA_methylase_N6_adenine_CS"/>
</dbReference>
<evidence type="ECO:0000256" key="4">
    <source>
        <dbReference type="ARBA" id="ARBA00023015"/>
    </source>
</evidence>
<keyword evidence="3" id="KW-0862">Zinc</keyword>
<gene>
    <name evidence="11" type="ORF">NKR19_g9015</name>
</gene>
<dbReference type="InterPro" id="IPR013087">
    <property type="entry name" value="Znf_C2H2_type"/>
</dbReference>
<sequence>MTITEQNGIDILCHAAGSDLLSSFFSLGTPAESPAPAPAPTATQPVVKRVKLSDNDASSSPTATSNSSNVCYICKRVYERADHLTRHMRSHENVRPYACARCPKRFNRADLLTRHEATHDRDGDGKSRTIKRSDRAAEACLNCAAAKAKCDDQKPCGRCRTKNLSCQASSRRVSTYKTVYDHPGISPSDGSSQVSGSRSGDVYGQPDGVSYGHDGTVTGSYTSNLGGALGESLDMSNAEFQPDVLLDGRSDDLAYFNPPYTFSQDMDFTSFDLNFDAFVFPPMDFFGPSPQSTVDGSRASERNAVKDASRRHAAFRRSPWLWEPESKDYVSREKQGLQINEESINSAAAFEKLCDTPTRWPKLSLATRDKLFAMVISEHKDLSRVPSFPSLDLLNYLLHADLAHGEHMCDDFFHGPTFDPDDTLTELLASVIASGATFISVPAIWQFGYAMQEIVRQRMERIFEAKNSNTRNLKCLQAFMLQLDVGIWSGFKRKTELAESFLQPLVTMVRRAGVLSTAGEPLSLVPTASDPPDVLEAKWQKFIHRESYKRLSLHIFIHDVQASVSLQKNPLMSFTELAFSLPASRDLWKAPSARAWRDIWLRKNPLDADTTIPRVADLMHRLRAADELGEHVDVELCYTAVLHGFWGQISAYREAVRFYHDRKEHGRESSHRLWLKTQHQELYRDVAEFSAAILYNSNNSSRGGRSADVVAHLTVVAELFMMILHVSLDDLQRFAGKLGEDEARRVAAVLEEGWAGGADARYAAWHAGQVLAAARRLAPTSLRRFYAMAVYFAGLTLWTYGLLSTATPGSSSFGRNGATNADSSSTRREKEPLGSADMVVLDGEETRETRAFLQLARGAPGLSHGGGGVERLSNPSSVLMITRSVLRDNFPVRSEPLPPLVESLENLLRDLGSGPAGRPSRAVSEEAVG</sequence>
<dbReference type="InterPro" id="IPR001138">
    <property type="entry name" value="Zn2Cys6_DnaBD"/>
</dbReference>
<evidence type="ECO:0000256" key="7">
    <source>
        <dbReference type="PROSITE-ProRule" id="PRU00042"/>
    </source>
</evidence>
<evidence type="ECO:0000256" key="1">
    <source>
        <dbReference type="ARBA" id="ARBA00022723"/>
    </source>
</evidence>
<feature type="domain" description="Zn(2)-C6 fungal-type" evidence="9">
    <location>
        <begin position="139"/>
        <end position="166"/>
    </location>
</feature>
<dbReference type="PANTHER" id="PTHR47660:SF2">
    <property type="entry name" value="TRANSCRIPTION FACTOR WITH C2H2 AND ZN(2)-CYS(6) DNA BINDING DOMAIN (EUROFUNG)"/>
    <property type="match status" value="1"/>
</dbReference>
<feature type="region of interest" description="Disordered" evidence="8">
    <location>
        <begin position="910"/>
        <end position="929"/>
    </location>
</feature>
<name>A0AA38VBS4_9PEZI</name>
<proteinExistence type="predicted"/>
<dbReference type="Pfam" id="PF04082">
    <property type="entry name" value="Fungal_trans"/>
    <property type="match status" value="1"/>
</dbReference>
<evidence type="ECO:0000313" key="11">
    <source>
        <dbReference type="EMBL" id="KAJ9133498.1"/>
    </source>
</evidence>
<evidence type="ECO:0000259" key="10">
    <source>
        <dbReference type="PROSITE" id="PS50157"/>
    </source>
</evidence>
<dbReference type="PROSITE" id="PS50048">
    <property type="entry name" value="ZN2_CY6_FUNGAL_2"/>
    <property type="match status" value="1"/>
</dbReference>
<dbReference type="FunFam" id="3.30.160.60:FF:000446">
    <property type="entry name" value="Zinc finger protein"/>
    <property type="match status" value="1"/>
</dbReference>
<dbReference type="Gene3D" id="3.30.160.60">
    <property type="entry name" value="Classic Zinc Finger"/>
    <property type="match status" value="1"/>
</dbReference>
<dbReference type="Proteomes" id="UP001174691">
    <property type="component" value="Unassembled WGS sequence"/>
</dbReference>
<evidence type="ECO:0000256" key="2">
    <source>
        <dbReference type="ARBA" id="ARBA00022771"/>
    </source>
</evidence>
<evidence type="ECO:0000256" key="5">
    <source>
        <dbReference type="ARBA" id="ARBA00023163"/>
    </source>
</evidence>
<dbReference type="PANTHER" id="PTHR47660">
    <property type="entry name" value="TRANSCRIPTION FACTOR WITH C2H2 AND ZN(2)-CYS(6) DNA BINDING DOMAIN (EUROFUNG)-RELATED-RELATED"/>
    <property type="match status" value="1"/>
</dbReference>
<dbReference type="InterPro" id="IPR036864">
    <property type="entry name" value="Zn2-C6_fun-type_DNA-bd_sf"/>
</dbReference>
<dbReference type="PROSITE" id="PS50157">
    <property type="entry name" value="ZINC_FINGER_C2H2_2"/>
    <property type="match status" value="2"/>
</dbReference>
<keyword evidence="2 7" id="KW-0863">Zinc-finger</keyword>
<keyword evidence="5" id="KW-0804">Transcription</keyword>
<dbReference type="CDD" id="cd00067">
    <property type="entry name" value="GAL4"/>
    <property type="match status" value="1"/>
</dbReference>
<dbReference type="InterPro" id="IPR007219">
    <property type="entry name" value="XnlR_reg_dom"/>
</dbReference>
<evidence type="ECO:0000313" key="12">
    <source>
        <dbReference type="Proteomes" id="UP001174691"/>
    </source>
</evidence>
<dbReference type="InterPro" id="IPR036236">
    <property type="entry name" value="Znf_C2H2_sf"/>
</dbReference>